<evidence type="ECO:0000313" key="2">
    <source>
        <dbReference type="Proteomes" id="UP000027442"/>
    </source>
</evidence>
<sequence length="51" mass="5858">MFGTKELNSYISIVKRNRFWVIKRAMSSLLTRCPQTRNDIVKTSAANPSIN</sequence>
<dbReference type="AlphaFoldDB" id="A0A069QGQ9"/>
<evidence type="ECO:0000313" key="1">
    <source>
        <dbReference type="EMBL" id="KDR51184.1"/>
    </source>
</evidence>
<name>A0A069QGQ9_HOYLO</name>
<protein>
    <submittedName>
        <fullName evidence="1">Toxin-antitoxin system, antitoxin component, ribbon-helix-helix domain protein</fullName>
    </submittedName>
</protein>
<keyword evidence="2" id="KW-1185">Reference proteome</keyword>
<accession>A0A069QGQ9</accession>
<dbReference type="HOGENOM" id="CLU_3102219_0_0_10"/>
<reference evidence="1 2" key="1">
    <citation type="submission" date="2013-08" db="EMBL/GenBank/DDBJ databases">
        <authorList>
            <person name="Weinstock G."/>
            <person name="Sodergren E."/>
            <person name="Wylie T."/>
            <person name="Fulton L."/>
            <person name="Fulton R."/>
            <person name="Fronick C."/>
            <person name="O'Laughlin M."/>
            <person name="Godfrey J."/>
            <person name="Miner T."/>
            <person name="Herter B."/>
            <person name="Appelbaum E."/>
            <person name="Cordes M."/>
            <person name="Lek S."/>
            <person name="Wollam A."/>
            <person name="Pepin K.H."/>
            <person name="Palsikar V.B."/>
            <person name="Mitreva M."/>
            <person name="Wilson R.K."/>
        </authorList>
    </citation>
    <scope>NUCLEOTIDE SEQUENCE [LARGE SCALE GENOMIC DNA]</scope>
    <source>
        <strain evidence="1 2">ATCC 15930</strain>
    </source>
</reference>
<dbReference type="EMBL" id="JNGW01000119">
    <property type="protein sequence ID" value="KDR51184.1"/>
    <property type="molecule type" value="Genomic_DNA"/>
</dbReference>
<gene>
    <name evidence="1" type="ORF">HMPREF1991_02752</name>
</gene>
<organism evidence="1 2">
    <name type="scientific">Hoylesella loescheii DSM 19665 = JCM 12249 = ATCC 15930</name>
    <dbReference type="NCBI Taxonomy" id="1122985"/>
    <lineage>
        <taxon>Bacteria</taxon>
        <taxon>Pseudomonadati</taxon>
        <taxon>Bacteroidota</taxon>
        <taxon>Bacteroidia</taxon>
        <taxon>Bacteroidales</taxon>
        <taxon>Prevotellaceae</taxon>
        <taxon>Hoylesella</taxon>
    </lineage>
</organism>
<comment type="caution">
    <text evidence="1">The sequence shown here is derived from an EMBL/GenBank/DDBJ whole genome shotgun (WGS) entry which is preliminary data.</text>
</comment>
<dbReference type="PATRIC" id="fig|1122985.7.peg.2847"/>
<dbReference type="Proteomes" id="UP000027442">
    <property type="component" value="Unassembled WGS sequence"/>
</dbReference>
<proteinExistence type="predicted"/>